<dbReference type="SMART" id="SM00244">
    <property type="entry name" value="PHB"/>
    <property type="match status" value="1"/>
</dbReference>
<sequence>MKRININKNEVGLVLKNNAVERILTTGKYWLWMGEKLAVYEMSGVVQMPFDMDLMLTIPGFAELVDVIEVPDMEIALHRINGNLYQVLGAGRYFFWKGLQKNSFEKYDISTLEIPTSIKRDLLEKSQLKCFVRMFTINPEEKGLLFVDGMFKQELLPGSYYYWKNSIQIEIKKVDLRILQMDVPGQEILTKDKAQIRVNFIVQYQVEDIYKALLDNRDFNNQLYALMQFGLREYIGNFSLDGLMENREGISSYFFKNFQLKVEELGLKLFYVGIKDIILPGDVRDIMNQVLIAEKRAQANIITRREETASTRSLLNTAKLLEENNMLFRLKEMEYMEKISEKINNISVSGNGQVLDQLKQLFVK</sequence>
<dbReference type="Proteomes" id="UP001363035">
    <property type="component" value="Unassembled WGS sequence"/>
</dbReference>
<dbReference type="Pfam" id="PF01145">
    <property type="entry name" value="Band_7"/>
    <property type="match status" value="1"/>
</dbReference>
<dbReference type="InterPro" id="IPR036013">
    <property type="entry name" value="Band_7/SPFH_dom_sf"/>
</dbReference>
<protein>
    <submittedName>
        <fullName evidence="4">Slipin family protein</fullName>
    </submittedName>
</protein>
<evidence type="ECO:0000259" key="3">
    <source>
        <dbReference type="SMART" id="SM00244"/>
    </source>
</evidence>
<comment type="subcellular location">
    <subcellularLocation>
        <location evidence="1">Membrane</location>
        <topology evidence="1">Single-pass membrane protein</topology>
    </subcellularLocation>
</comment>
<dbReference type="CDD" id="cd13438">
    <property type="entry name" value="SPFH_eoslipins_u2"/>
    <property type="match status" value="1"/>
</dbReference>
<dbReference type="InterPro" id="IPR001107">
    <property type="entry name" value="Band_7"/>
</dbReference>
<keyword evidence="5" id="KW-1185">Reference proteome</keyword>
<dbReference type="EMBL" id="JAYLLN010000004">
    <property type="protein sequence ID" value="MEI5983893.1"/>
    <property type="molecule type" value="Genomic_DNA"/>
</dbReference>
<dbReference type="InterPro" id="IPR043202">
    <property type="entry name" value="Band-7_stomatin-like"/>
</dbReference>
<dbReference type="PANTHER" id="PTHR10264:SF83">
    <property type="entry name" value="BLL5629 PROTEIN"/>
    <property type="match status" value="1"/>
</dbReference>
<dbReference type="PRINTS" id="PR00721">
    <property type="entry name" value="STOMATIN"/>
</dbReference>
<dbReference type="RefSeq" id="WP_134776802.1">
    <property type="nucleotide sequence ID" value="NZ_JAYLLN010000004.1"/>
</dbReference>
<evidence type="ECO:0000256" key="2">
    <source>
        <dbReference type="ARBA" id="ARBA00008164"/>
    </source>
</evidence>
<name>A0ABU8I2M9_9SPHI</name>
<evidence type="ECO:0000313" key="5">
    <source>
        <dbReference type="Proteomes" id="UP001363035"/>
    </source>
</evidence>
<gene>
    <name evidence="4" type="ORF">VJ786_03145</name>
</gene>
<comment type="similarity">
    <text evidence="2">Belongs to the band 7/mec-2 family.</text>
</comment>
<comment type="caution">
    <text evidence="4">The sequence shown here is derived from an EMBL/GenBank/DDBJ whole genome shotgun (WGS) entry which is preliminary data.</text>
</comment>
<dbReference type="PANTHER" id="PTHR10264">
    <property type="entry name" value="BAND 7 PROTEIN-RELATED"/>
    <property type="match status" value="1"/>
</dbReference>
<organism evidence="4 5">
    <name type="scientific">Sphingobacterium tenebrionis</name>
    <dbReference type="NCBI Taxonomy" id="3111775"/>
    <lineage>
        <taxon>Bacteria</taxon>
        <taxon>Pseudomonadati</taxon>
        <taxon>Bacteroidota</taxon>
        <taxon>Sphingobacteriia</taxon>
        <taxon>Sphingobacteriales</taxon>
        <taxon>Sphingobacteriaceae</taxon>
        <taxon>Sphingobacterium</taxon>
    </lineage>
</organism>
<dbReference type="Gene3D" id="3.30.479.30">
    <property type="entry name" value="Band 7 domain"/>
    <property type="match status" value="1"/>
</dbReference>
<dbReference type="InterPro" id="IPR001972">
    <property type="entry name" value="Stomatin_HflK_fam"/>
</dbReference>
<evidence type="ECO:0000256" key="1">
    <source>
        <dbReference type="ARBA" id="ARBA00004167"/>
    </source>
</evidence>
<dbReference type="SUPFAM" id="SSF117892">
    <property type="entry name" value="Band 7/SPFH domain"/>
    <property type="match status" value="1"/>
</dbReference>
<accession>A0ABU8I2M9</accession>
<evidence type="ECO:0000313" key="4">
    <source>
        <dbReference type="EMBL" id="MEI5983893.1"/>
    </source>
</evidence>
<feature type="domain" description="Band 7" evidence="3">
    <location>
        <begin position="132"/>
        <end position="291"/>
    </location>
</feature>
<reference evidence="4 5" key="1">
    <citation type="submission" date="2024-01" db="EMBL/GenBank/DDBJ databases">
        <title>Sphingobacterium tenebrionis sp. nov., a novel endophyte isolated from tenebrio molitor intestines.</title>
        <authorList>
            <person name="Zhang C."/>
        </authorList>
    </citation>
    <scope>NUCLEOTIDE SEQUENCE [LARGE SCALE GENOMIC DNA]</scope>
    <source>
        <strain evidence="4 5">PU5-4</strain>
    </source>
</reference>
<proteinExistence type="inferred from homology"/>